<evidence type="ECO:0000313" key="2">
    <source>
        <dbReference type="EMBL" id="MFC7703330.1"/>
    </source>
</evidence>
<protein>
    <submittedName>
        <fullName evidence="2">Uncharacterized protein</fullName>
    </submittedName>
</protein>
<evidence type="ECO:0000313" key="3">
    <source>
        <dbReference type="Proteomes" id="UP001596516"/>
    </source>
</evidence>
<gene>
    <name evidence="2" type="ORF">ACFQXB_03870</name>
</gene>
<feature type="region of interest" description="Disordered" evidence="1">
    <location>
        <begin position="426"/>
        <end position="469"/>
    </location>
</feature>
<feature type="compositionally biased region" description="Low complexity" evidence="1">
    <location>
        <begin position="634"/>
        <end position="673"/>
    </location>
</feature>
<feature type="compositionally biased region" description="Low complexity" evidence="1">
    <location>
        <begin position="737"/>
        <end position="749"/>
    </location>
</feature>
<feature type="region of interest" description="Disordered" evidence="1">
    <location>
        <begin position="532"/>
        <end position="603"/>
    </location>
</feature>
<dbReference type="Proteomes" id="UP001596516">
    <property type="component" value="Unassembled WGS sequence"/>
</dbReference>
<name>A0ABW2UIC2_9RHOB</name>
<dbReference type="EMBL" id="JBHTFQ010000002">
    <property type="protein sequence ID" value="MFC7703330.1"/>
    <property type="molecule type" value="Genomic_DNA"/>
</dbReference>
<organism evidence="2 3">
    <name type="scientific">Plastorhodobacter daqingensis</name>
    <dbReference type="NCBI Taxonomy" id="1387281"/>
    <lineage>
        <taxon>Bacteria</taxon>
        <taxon>Pseudomonadati</taxon>
        <taxon>Pseudomonadota</taxon>
        <taxon>Alphaproteobacteria</taxon>
        <taxon>Rhodobacterales</taxon>
        <taxon>Paracoccaceae</taxon>
        <taxon>Plastorhodobacter</taxon>
    </lineage>
</organism>
<feature type="compositionally biased region" description="Low complexity" evidence="1">
    <location>
        <begin position="536"/>
        <end position="567"/>
    </location>
</feature>
<proteinExistence type="predicted"/>
<dbReference type="RefSeq" id="WP_377399431.1">
    <property type="nucleotide sequence ID" value="NZ_JBHTFQ010000002.1"/>
</dbReference>
<reference evidence="3" key="1">
    <citation type="journal article" date="2019" name="Int. J. Syst. Evol. Microbiol.">
        <title>The Global Catalogue of Microorganisms (GCM) 10K type strain sequencing project: providing services to taxonomists for standard genome sequencing and annotation.</title>
        <authorList>
            <consortium name="The Broad Institute Genomics Platform"/>
            <consortium name="The Broad Institute Genome Sequencing Center for Infectious Disease"/>
            <person name="Wu L."/>
            <person name="Ma J."/>
        </authorList>
    </citation>
    <scope>NUCLEOTIDE SEQUENCE [LARGE SCALE GENOMIC DNA]</scope>
    <source>
        <strain evidence="3">CGMCC 1.12750</strain>
    </source>
</reference>
<accession>A0ABW2UIC2</accession>
<sequence>MKPTFALTLSPDGLSLLHRSPRGWLLVGEAALDDPRLARRLKDLRDMALRIAPDALSCKIVLPQELIRFVSLGVAADDTVGIAAALEGVTPYAADQLAWDSLAEGRGCRVAAVARETLSEAEAFAEDHGFAPLSFVAMPEEDGAFEEEPFFGLSERARSAGLAPETLRHDDAAFVVGRAVIPTDGSQEFSDRTISRGPAPAAEVLPVDAAAGDPAEPEAEPEPAAEHAEVPARGGLSADEKSRIAAAVRAARAEPAATVVADTQDKSAVVAPEVDTAQPGLAPQAPDPAPPVQPAVAAPPEDTPTGDGASTDAPSLPPAEPAPEKAKHPSVAPPAPDAAATDSAAEPAARPPAVGTGRADSASVPPRLGPAGHRVNAPVIDAPDVPAANAAVADGAAAPLRAAGHLTAGAARATLAAVSARARAAVTRPERASDGPAAAPTLAAAGAPASPAPVSETPEQQAARDAASLAAPSAALGRMAVRDPGSNRSRRLLLAGAAAVAVIALAGGLWFLQSRPASVPAAEVAEFQPAPAAIEGPGQPGFQPGAADGPTELAATGDTTGAEAETLPNGNSPPTLSLPTAMPLPDQSLLVTDAPPIAPDALPEPARVTGALGQAVRQHSVALLAASGLRGPQAEDAALAQQSAASETDAPAASSAPTDDLAPTTPDDTLPADEPSAEGEPEVTVTQGRPPVVPPARPRELPSAADEAGAPSELTPSALQMAVETAVADAVADSVPDAAAQDAEDATSATPPPPTAEVLAGFRPRSRPREGDAGMTEDAPPSALPEAADTETVVAEAFSLLPRARPAAIAALAADLEPELDAAATALAVAASPKPLVRPAAIAAAAAPRQAAAAPEPVAAPVAAAPPAVAAVQAPPVSAPAAPPVDARAVDAALAAALAAPVPPEVDDEPEITGPVPNIPTSASVAQQATVTRAINLRQDNLIGIYGSAQNRRALVRTSNGRMLQLRVGDRYDGGQVAAIQERELHYIKNGRTFALAMPQG</sequence>
<feature type="compositionally biased region" description="Polar residues" evidence="1">
    <location>
        <begin position="568"/>
        <end position="578"/>
    </location>
</feature>
<comment type="caution">
    <text evidence="2">The sequence shown here is derived from an EMBL/GenBank/DDBJ whole genome shotgun (WGS) entry which is preliminary data.</text>
</comment>
<keyword evidence="3" id="KW-1185">Reference proteome</keyword>
<feature type="compositionally biased region" description="Low complexity" evidence="1">
    <location>
        <begin position="337"/>
        <end position="348"/>
    </location>
</feature>
<feature type="compositionally biased region" description="Low complexity" evidence="1">
    <location>
        <begin position="434"/>
        <end position="453"/>
    </location>
</feature>
<feature type="region of interest" description="Disordered" evidence="1">
    <location>
        <begin position="737"/>
        <end position="788"/>
    </location>
</feature>
<feature type="region of interest" description="Disordered" evidence="1">
    <location>
        <begin position="278"/>
        <end position="377"/>
    </location>
</feature>
<feature type="region of interest" description="Disordered" evidence="1">
    <location>
        <begin position="210"/>
        <end position="238"/>
    </location>
</feature>
<feature type="region of interest" description="Disordered" evidence="1">
    <location>
        <begin position="634"/>
        <end position="711"/>
    </location>
</feature>
<evidence type="ECO:0000256" key="1">
    <source>
        <dbReference type="SAM" id="MobiDB-lite"/>
    </source>
</evidence>